<comment type="similarity">
    <text evidence="7">Belongs to the DExH box helicase family.</text>
</comment>
<dbReference type="GO" id="GO:0003724">
    <property type="term" value="F:RNA helicase activity"/>
    <property type="evidence" value="ECO:0007669"/>
    <property type="project" value="UniProtKB-EC"/>
</dbReference>
<accession>A0A7M7H9I0</accession>
<dbReference type="GO" id="GO:0005524">
    <property type="term" value="F:ATP binding"/>
    <property type="evidence" value="ECO:0007669"/>
    <property type="project" value="UniProtKB-KW"/>
</dbReference>
<keyword evidence="6" id="KW-0694">RNA-binding</keyword>
<proteinExistence type="inferred from homology"/>
<reference evidence="10" key="1">
    <citation type="submission" date="2021-01" db="UniProtKB">
        <authorList>
            <consortium name="EnsemblMetazoa"/>
        </authorList>
    </citation>
    <scope>IDENTIFICATION</scope>
</reference>
<feature type="domain" description="Helicase C-terminal" evidence="9">
    <location>
        <begin position="542"/>
        <end position="712"/>
    </location>
</feature>
<evidence type="ECO:0000256" key="7">
    <source>
        <dbReference type="ARBA" id="ARBA00060772"/>
    </source>
</evidence>
<evidence type="ECO:0000313" key="10">
    <source>
        <dbReference type="EnsemblMetazoa" id="XP_008205685"/>
    </source>
</evidence>
<feature type="domain" description="Helicase ATP-binding" evidence="8">
    <location>
        <begin position="336"/>
        <end position="504"/>
    </location>
</feature>
<evidence type="ECO:0000256" key="2">
    <source>
        <dbReference type="ARBA" id="ARBA00022741"/>
    </source>
</evidence>
<dbReference type="InterPro" id="IPR011545">
    <property type="entry name" value="DEAD/DEAH_box_helicase_dom"/>
</dbReference>
<dbReference type="GO" id="GO:0003678">
    <property type="term" value="F:DNA helicase activity"/>
    <property type="evidence" value="ECO:0007669"/>
    <property type="project" value="TreeGrafter"/>
</dbReference>
<dbReference type="Pfam" id="PF00271">
    <property type="entry name" value="Helicase_C"/>
    <property type="match status" value="1"/>
</dbReference>
<dbReference type="InterPro" id="IPR014001">
    <property type="entry name" value="Helicase_ATP-bd"/>
</dbReference>
<protein>
    <recommendedName>
        <fullName evidence="1">RNA helicase</fullName>
        <ecNumber evidence="1">3.6.4.13</ecNumber>
    </recommendedName>
</protein>
<dbReference type="KEGG" id="nvi:100116427"/>
<dbReference type="InParanoid" id="A0A7M7H9I0"/>
<dbReference type="SMART" id="SM00490">
    <property type="entry name" value="HELICc"/>
    <property type="match status" value="1"/>
</dbReference>
<dbReference type="Gene3D" id="3.30.160.20">
    <property type="match status" value="1"/>
</dbReference>
<dbReference type="SUPFAM" id="SSF52540">
    <property type="entry name" value="P-loop containing nucleoside triphosphate hydrolases"/>
    <property type="match status" value="1"/>
</dbReference>
<organism evidence="10 11">
    <name type="scientific">Nasonia vitripennis</name>
    <name type="common">Parasitic wasp</name>
    <dbReference type="NCBI Taxonomy" id="7425"/>
    <lineage>
        <taxon>Eukaryota</taxon>
        <taxon>Metazoa</taxon>
        <taxon>Ecdysozoa</taxon>
        <taxon>Arthropoda</taxon>
        <taxon>Hexapoda</taxon>
        <taxon>Insecta</taxon>
        <taxon>Pterygota</taxon>
        <taxon>Neoptera</taxon>
        <taxon>Endopterygota</taxon>
        <taxon>Hymenoptera</taxon>
        <taxon>Apocrita</taxon>
        <taxon>Proctotrupomorpha</taxon>
        <taxon>Chalcidoidea</taxon>
        <taxon>Pteromalidae</taxon>
        <taxon>Pteromalinae</taxon>
        <taxon>Nasonia</taxon>
    </lineage>
</organism>
<dbReference type="PROSITE" id="PS00690">
    <property type="entry name" value="DEAH_ATP_HELICASE"/>
    <property type="match status" value="1"/>
</dbReference>
<dbReference type="PROSITE" id="PS51194">
    <property type="entry name" value="HELICASE_CTER"/>
    <property type="match status" value="1"/>
</dbReference>
<dbReference type="SMART" id="SM00487">
    <property type="entry name" value="DEXDc"/>
    <property type="match status" value="1"/>
</dbReference>
<keyword evidence="3" id="KW-0378">Hydrolase</keyword>
<evidence type="ECO:0000256" key="5">
    <source>
        <dbReference type="ARBA" id="ARBA00022840"/>
    </source>
</evidence>
<dbReference type="CDD" id="cd18791">
    <property type="entry name" value="SF2_C_RHA"/>
    <property type="match status" value="1"/>
</dbReference>
<dbReference type="GO" id="GO:0002151">
    <property type="term" value="F:G-quadruplex RNA binding"/>
    <property type="evidence" value="ECO:0007669"/>
    <property type="project" value="TreeGrafter"/>
</dbReference>
<evidence type="ECO:0000259" key="8">
    <source>
        <dbReference type="PROSITE" id="PS51192"/>
    </source>
</evidence>
<dbReference type="GO" id="GO:0005634">
    <property type="term" value="C:nucleus"/>
    <property type="evidence" value="ECO:0007669"/>
    <property type="project" value="TreeGrafter"/>
</dbReference>
<dbReference type="GO" id="GO:0005737">
    <property type="term" value="C:cytoplasm"/>
    <property type="evidence" value="ECO:0007669"/>
    <property type="project" value="TreeGrafter"/>
</dbReference>
<dbReference type="SMR" id="A0A7M7H9I0"/>
<keyword evidence="4" id="KW-0347">Helicase</keyword>
<dbReference type="FunFam" id="3.40.50.300:FF:000526">
    <property type="entry name" value="DExH-box ATP-dependent RNA helicase DExH3"/>
    <property type="match status" value="1"/>
</dbReference>
<dbReference type="OrthoDB" id="5600252at2759"/>
<name>A0A7M7H9I0_NASVI</name>
<dbReference type="Gene3D" id="1.20.120.1080">
    <property type="match status" value="1"/>
</dbReference>
<dbReference type="InterPro" id="IPR048333">
    <property type="entry name" value="HA2_WH"/>
</dbReference>
<keyword evidence="5" id="KW-0067">ATP-binding</keyword>
<dbReference type="PANTHER" id="PTHR18934:SF257">
    <property type="entry name" value="ATP-DEPENDENT RNA HELICASE DHX30"/>
    <property type="match status" value="1"/>
</dbReference>
<dbReference type="PANTHER" id="PTHR18934">
    <property type="entry name" value="ATP-DEPENDENT RNA HELICASE"/>
    <property type="match status" value="1"/>
</dbReference>
<dbReference type="EnsemblMetazoa" id="XM_008207463">
    <property type="protein sequence ID" value="XP_008205685"/>
    <property type="gene ID" value="LOC100116427"/>
</dbReference>
<dbReference type="InterPro" id="IPR027417">
    <property type="entry name" value="P-loop_NTPase"/>
</dbReference>
<keyword evidence="11" id="KW-1185">Reference proteome</keyword>
<keyword evidence="2" id="KW-0547">Nucleotide-binding</keyword>
<dbReference type="GeneID" id="100116427"/>
<evidence type="ECO:0000313" key="11">
    <source>
        <dbReference type="Proteomes" id="UP000002358"/>
    </source>
</evidence>
<evidence type="ECO:0000256" key="3">
    <source>
        <dbReference type="ARBA" id="ARBA00022801"/>
    </source>
</evidence>
<dbReference type="CDD" id="cd17917">
    <property type="entry name" value="DEXHc_RHA-like"/>
    <property type="match status" value="1"/>
</dbReference>
<dbReference type="InterPro" id="IPR002464">
    <property type="entry name" value="DNA/RNA_helicase_DEAH_CS"/>
</dbReference>
<evidence type="ECO:0000256" key="6">
    <source>
        <dbReference type="ARBA" id="ARBA00022884"/>
    </source>
</evidence>
<evidence type="ECO:0000259" key="9">
    <source>
        <dbReference type="PROSITE" id="PS51194"/>
    </source>
</evidence>
<dbReference type="InterPro" id="IPR001650">
    <property type="entry name" value="Helicase_C-like"/>
</dbReference>
<dbReference type="Proteomes" id="UP000002358">
    <property type="component" value="Chromosome 1"/>
</dbReference>
<dbReference type="Pfam" id="PF00270">
    <property type="entry name" value="DEAD"/>
    <property type="match status" value="1"/>
</dbReference>
<dbReference type="Pfam" id="PF04408">
    <property type="entry name" value="WHD_HA2"/>
    <property type="match status" value="1"/>
</dbReference>
<dbReference type="EC" id="3.6.4.13" evidence="1"/>
<dbReference type="InterPro" id="IPR007502">
    <property type="entry name" value="Helicase-assoc_dom"/>
</dbReference>
<evidence type="ECO:0000256" key="1">
    <source>
        <dbReference type="ARBA" id="ARBA00012552"/>
    </source>
</evidence>
<dbReference type="AlphaFoldDB" id="A0A7M7H9I0"/>
<dbReference type="RefSeq" id="XP_008205685.1">
    <property type="nucleotide sequence ID" value="XM_008207463.3"/>
</dbReference>
<sequence length="1125" mass="128319">MLPYEILVGLRGSMQTSARGLIRQQRLLRQPNIDVHSLYNFSTHIKCNSRLVYKDINVNNIKRFHTQLLANCQAGLKDSKPTDFEDASQQETDPFNNLIDSVGRKQTLESESSQDGNMLRIPEQIKKWLFSDLEKAPAKEIERRFPEPKVFLHNLFAVVSNETNIQHCLTSTNKHADLKKKQGWMFTYQIQWPEKMSFSAKGNSKASASLSAALKTLYWLHINGRIKGRFPVVYQKQETLSLLNMPEEFNIEEKVLGKIGDFLTKYETQIVNAVTKSANQDTEKFVTDKPSSDRHPISNNYVDVDKRNEILLNRLNNRRMLTNPELPIVQFKDQILKELDENQAVVIKGDTGCGKTTQVPQFIMDYFTEKGQAANCSMVVTQPRRISAISLAQRIAYERGESVGDVVGYQVRLQQVLPRQKGAILFCTTGILLKKLQTNLKLEGCSHIIVDEAHERSVDTDMLLVLLRRAMQINPSLKVVIMSATINADLFQEYLGCNAVDVPGRLYPVKMHFMDEISQFIPPSQRRLTDDENNGPVVNTDQITDLIRWISENKPPGSILCFLPGWSHILRIQNNLEEYSTSNQLVIPLHSKIPYAIQSKIFDPPPEGVRKIILATDIAETGITVPDVVYVIDSACHKEVRWHENKGLSSIDTHWISKANMNQRKGRAGRVQEGESFHFITKKQYEELDPYPIPEVLRVSLEKTVLDGKTYSNEKAENFLGSMPQPPRISAVKKAVNDLQELGALDENQDLTALGKRIAMFTIHPKLSKAMVYSAVFQCMSPVTTVSAALSLDSEIFYGTLDNKSRIRETKKRFHPTSDHLAIAWIYNQWLDINRKNGSQNAYQFSRRNGLHAERMNILHKVRDINLEHLRESGMIVNVQEASDLNCEENQFAILDELVRGILLSGMDQILKHRNFEIRKGRFTKSGTSMVTEDNAKAQLTPECVNHKRTSWPSPFLIYYQKTHHHERRTTLIRESSMISPITVLLFSQGRVTGSMHNDKDTGAERVLLKIHGKENVHLMCDEATAQTILRFRDLMWLIVRYYVERNVTTKGLYYSDLTSPDDLAEVKRKMLEVLALLLSSSSNSIDEVIDTPTNNNFAKNDFGNNNFSNSGFSHLNRPDDGRYR</sequence>
<evidence type="ECO:0000256" key="4">
    <source>
        <dbReference type="ARBA" id="ARBA00022806"/>
    </source>
</evidence>
<dbReference type="PROSITE" id="PS51192">
    <property type="entry name" value="HELICASE_ATP_BIND_1"/>
    <property type="match status" value="1"/>
</dbReference>
<dbReference type="GO" id="GO:0016787">
    <property type="term" value="F:hydrolase activity"/>
    <property type="evidence" value="ECO:0007669"/>
    <property type="project" value="UniProtKB-KW"/>
</dbReference>
<dbReference type="Pfam" id="PF21010">
    <property type="entry name" value="HA2_C"/>
    <property type="match status" value="1"/>
</dbReference>
<dbReference type="SMART" id="SM00847">
    <property type="entry name" value="HA2"/>
    <property type="match status" value="1"/>
</dbReference>
<dbReference type="Gene3D" id="3.40.50.300">
    <property type="entry name" value="P-loop containing nucleotide triphosphate hydrolases"/>
    <property type="match status" value="2"/>
</dbReference>